<evidence type="ECO:0000313" key="8">
    <source>
        <dbReference type="Proteomes" id="UP000238730"/>
    </source>
</evidence>
<evidence type="ECO:0000259" key="6">
    <source>
        <dbReference type="PROSITE" id="PS50850"/>
    </source>
</evidence>
<feature type="transmembrane region" description="Helical" evidence="5">
    <location>
        <begin position="144"/>
        <end position="162"/>
    </location>
</feature>
<evidence type="ECO:0000313" key="7">
    <source>
        <dbReference type="EMBL" id="PQJ67781.1"/>
    </source>
</evidence>
<dbReference type="InterPro" id="IPR020846">
    <property type="entry name" value="MFS_dom"/>
</dbReference>
<gene>
    <name evidence="7" type="ORF">BTO08_10415</name>
</gene>
<dbReference type="EMBL" id="MSCJ01000001">
    <property type="protein sequence ID" value="PQJ67781.1"/>
    <property type="molecule type" value="Genomic_DNA"/>
</dbReference>
<comment type="caution">
    <text evidence="7">The sequence shown here is derived from an EMBL/GenBank/DDBJ whole genome shotgun (WGS) entry which is preliminary data.</text>
</comment>
<feature type="transmembrane region" description="Helical" evidence="5">
    <location>
        <begin position="57"/>
        <end position="77"/>
    </location>
</feature>
<accession>A0A2S7W0B0</accession>
<dbReference type="PANTHER" id="PTHR23502:SF75">
    <property type="entry name" value="MULTIDRUG RESISTANCE PROTEIN D"/>
    <property type="match status" value="1"/>
</dbReference>
<keyword evidence="4 5" id="KW-0472">Membrane</keyword>
<dbReference type="InterPro" id="IPR036259">
    <property type="entry name" value="MFS_trans_sf"/>
</dbReference>
<feature type="transmembrane region" description="Helical" evidence="5">
    <location>
        <begin position="227"/>
        <end position="251"/>
    </location>
</feature>
<proteinExistence type="predicted"/>
<feature type="transmembrane region" description="Helical" evidence="5">
    <location>
        <begin position="111"/>
        <end position="132"/>
    </location>
</feature>
<dbReference type="InterPro" id="IPR011701">
    <property type="entry name" value="MFS"/>
</dbReference>
<feature type="transmembrane region" description="Helical" evidence="5">
    <location>
        <begin position="315"/>
        <end position="336"/>
    </location>
</feature>
<feature type="transmembrane region" description="Helical" evidence="5">
    <location>
        <begin position="348"/>
        <end position="371"/>
    </location>
</feature>
<dbReference type="Proteomes" id="UP000238730">
    <property type="component" value="Unassembled WGS sequence"/>
</dbReference>
<dbReference type="GO" id="GO:0005886">
    <property type="term" value="C:plasma membrane"/>
    <property type="evidence" value="ECO:0007669"/>
    <property type="project" value="TreeGrafter"/>
</dbReference>
<keyword evidence="2 5" id="KW-0812">Transmembrane</keyword>
<evidence type="ECO:0000256" key="2">
    <source>
        <dbReference type="ARBA" id="ARBA00022692"/>
    </source>
</evidence>
<dbReference type="GO" id="GO:0022857">
    <property type="term" value="F:transmembrane transporter activity"/>
    <property type="evidence" value="ECO:0007669"/>
    <property type="project" value="InterPro"/>
</dbReference>
<dbReference type="Gene3D" id="1.20.1720.10">
    <property type="entry name" value="Multidrug resistance protein D"/>
    <property type="match status" value="1"/>
</dbReference>
<evidence type="ECO:0000256" key="5">
    <source>
        <dbReference type="SAM" id="Phobius"/>
    </source>
</evidence>
<reference evidence="7 8" key="1">
    <citation type="submission" date="2016-12" db="EMBL/GenBank/DDBJ databases">
        <title>Diversity of luminous bacteria.</title>
        <authorList>
            <person name="Yoshizawa S."/>
            <person name="Kogure K."/>
        </authorList>
    </citation>
    <scope>NUCLEOTIDE SEQUENCE [LARGE SCALE GENOMIC DNA]</scope>
    <source>
        <strain evidence="7 8">LC1-200</strain>
    </source>
</reference>
<dbReference type="OrthoDB" id="9814303at2"/>
<evidence type="ECO:0000256" key="3">
    <source>
        <dbReference type="ARBA" id="ARBA00022989"/>
    </source>
</evidence>
<feature type="transmembrane region" description="Helical" evidence="5">
    <location>
        <begin position="89"/>
        <end position="105"/>
    </location>
</feature>
<name>A0A2S7W0B0_PHOAN</name>
<dbReference type="SUPFAM" id="SSF103473">
    <property type="entry name" value="MFS general substrate transporter"/>
    <property type="match status" value="1"/>
</dbReference>
<keyword evidence="3 5" id="KW-1133">Transmembrane helix</keyword>
<dbReference type="AlphaFoldDB" id="A0A2S7W0B0"/>
<feature type="transmembrane region" description="Helical" evidence="5">
    <location>
        <begin position="174"/>
        <end position="198"/>
    </location>
</feature>
<feature type="transmembrane region" description="Helical" evidence="5">
    <location>
        <begin position="291"/>
        <end position="309"/>
    </location>
</feature>
<dbReference type="Pfam" id="PF07690">
    <property type="entry name" value="MFS_1"/>
    <property type="match status" value="1"/>
</dbReference>
<dbReference type="RefSeq" id="WP_105060900.1">
    <property type="nucleotide sequence ID" value="NZ_MSCJ01000001.1"/>
</dbReference>
<feature type="transmembrane region" description="Helical" evidence="5">
    <location>
        <begin position="263"/>
        <end position="284"/>
    </location>
</feature>
<evidence type="ECO:0000256" key="1">
    <source>
        <dbReference type="ARBA" id="ARBA00004141"/>
    </source>
</evidence>
<organism evidence="7 8">
    <name type="scientific">Photobacterium angustum</name>
    <dbReference type="NCBI Taxonomy" id="661"/>
    <lineage>
        <taxon>Bacteria</taxon>
        <taxon>Pseudomonadati</taxon>
        <taxon>Pseudomonadota</taxon>
        <taxon>Gammaproteobacteria</taxon>
        <taxon>Vibrionales</taxon>
        <taxon>Vibrionaceae</taxon>
        <taxon>Photobacterium</taxon>
    </lineage>
</organism>
<feature type="transmembrane region" description="Helical" evidence="5">
    <location>
        <begin position="21"/>
        <end position="45"/>
    </location>
</feature>
<dbReference type="PROSITE" id="PS50850">
    <property type="entry name" value="MFS"/>
    <property type="match status" value="1"/>
</dbReference>
<comment type="subcellular location">
    <subcellularLocation>
        <location evidence="1">Membrane</location>
        <topology evidence="1">Multi-pass membrane protein</topology>
    </subcellularLocation>
</comment>
<dbReference type="PANTHER" id="PTHR23502">
    <property type="entry name" value="MAJOR FACILITATOR SUPERFAMILY"/>
    <property type="match status" value="1"/>
</dbReference>
<dbReference type="PRINTS" id="PR01036">
    <property type="entry name" value="TCRTETB"/>
</dbReference>
<feature type="transmembrane region" description="Helical" evidence="5">
    <location>
        <begin position="377"/>
        <end position="398"/>
    </location>
</feature>
<dbReference type="GO" id="GO:1990961">
    <property type="term" value="P:xenobiotic detoxification by transmembrane export across the plasma membrane"/>
    <property type="evidence" value="ECO:0007669"/>
    <property type="project" value="TreeGrafter"/>
</dbReference>
<sequence>MNDSTEISLSDQVKGVVKENWNVLFLAILIVSIGQLSLGLVFPLLPWIHLDFNINQRLAEGLIVSYLMGYGPSQLLYGPLSYVYGRRHVLLIGLFISILGLGIILTFHHYFYILIIGRFIQGIGGGCESVIARSMLHDSYKNKFFLSAMTGLSIISAFTPIFSPIMGGLVNHHFGWFAVFICLFIYTVLGFLILFFYLPETLTTPRVSISFIPIFQYYGTLLKDRYFLSYAMIGWVNWALVIFSGSLAPFILESQLHISSANYAYWSIIPAVAFLFASTLCFILRKSYGTHHIVFIAPVIQLSVVMLFLSQPMSLLTLTIGFIGVAIAQALIYPCSQSLLLVPYSNQLGTVSALSGGGQMLFSAIFIFIAWQLNLDNFYSLTAIIFITSVIGLLFALLGKRCTASASLENELFK</sequence>
<evidence type="ECO:0000256" key="4">
    <source>
        <dbReference type="ARBA" id="ARBA00023136"/>
    </source>
</evidence>
<feature type="domain" description="Major facilitator superfamily (MFS) profile" evidence="6">
    <location>
        <begin position="23"/>
        <end position="400"/>
    </location>
</feature>
<protein>
    <submittedName>
        <fullName evidence="7">MFS transporter</fullName>
    </submittedName>
</protein>